<organism evidence="5 6">
    <name type="scientific">Campylobacter magnus</name>
    <dbReference type="NCBI Taxonomy" id="3026462"/>
    <lineage>
        <taxon>Bacteria</taxon>
        <taxon>Pseudomonadati</taxon>
        <taxon>Campylobacterota</taxon>
        <taxon>Epsilonproteobacteria</taxon>
        <taxon>Campylobacterales</taxon>
        <taxon>Campylobacteraceae</taxon>
        <taxon>Campylobacter</taxon>
    </lineage>
</organism>
<comment type="function">
    <text evidence="1">Required for the efficient initiation of filament assembly.</text>
</comment>
<evidence type="ECO:0000313" key="5">
    <source>
        <dbReference type="EMBL" id="MDO2408798.1"/>
    </source>
</evidence>
<dbReference type="EMBL" id="JAULJQ010000002">
    <property type="protein sequence ID" value="MDO2408798.1"/>
    <property type="molecule type" value="Genomic_DNA"/>
</dbReference>
<dbReference type="InterPro" id="IPR007809">
    <property type="entry name" value="FlgN-like"/>
</dbReference>
<protein>
    <submittedName>
        <fullName evidence="5">Flagellar export chaperone FlgN</fullName>
    </submittedName>
</protein>
<keyword evidence="5" id="KW-0969">Cilium</keyword>
<feature type="coiled-coil region" evidence="4">
    <location>
        <begin position="46"/>
        <end position="100"/>
    </location>
</feature>
<reference evidence="5 6" key="1">
    <citation type="submission" date="2023-06" db="EMBL/GenBank/DDBJ databases">
        <title>Campylobacter magnum sp. nov., isolated from cecal contents of domestic pigs (Sus scrofa domesticus).</title>
        <authorList>
            <person name="Papic B."/>
            <person name="Gruntar I."/>
        </authorList>
    </citation>
    <scope>NUCLEOTIDE SEQUENCE [LARGE SCALE GENOMIC DNA]</scope>
    <source>
        <strain evidence="6">34484-21</strain>
    </source>
</reference>
<keyword evidence="5" id="KW-0966">Cell projection</keyword>
<sequence>MIKKYLNDSIECLAKIIALTKEDIENIKQAKHDEVGPHSELKTKLLAAFEINKKALDAELVKLASKHPEKNIAELLDDEIKDKLSELRAVLLELKDVNREYAKSVVVVKEFFDSLVGVMLGKPTQNSYTDKALGSSKDEIFKARV</sequence>
<dbReference type="RefSeq" id="WP_302243564.1">
    <property type="nucleotide sequence ID" value="NZ_JAULJQ010000002.1"/>
</dbReference>
<evidence type="ECO:0000256" key="1">
    <source>
        <dbReference type="ARBA" id="ARBA00002397"/>
    </source>
</evidence>
<name>A0ABT8T5R6_9BACT</name>
<keyword evidence="5" id="KW-0282">Flagellum</keyword>
<comment type="similarity">
    <text evidence="2">Belongs to the FlgN family.</text>
</comment>
<dbReference type="SUPFAM" id="SSF140566">
    <property type="entry name" value="FlgN-like"/>
    <property type="match status" value="1"/>
</dbReference>
<keyword evidence="4" id="KW-0175">Coiled coil</keyword>
<evidence type="ECO:0000256" key="2">
    <source>
        <dbReference type="ARBA" id="ARBA00007703"/>
    </source>
</evidence>
<proteinExistence type="inferred from homology"/>
<accession>A0ABT8T5R6</accession>
<keyword evidence="3" id="KW-1005">Bacterial flagellum biogenesis</keyword>
<dbReference type="Pfam" id="PF05130">
    <property type="entry name" value="FlgN"/>
    <property type="match status" value="1"/>
</dbReference>
<comment type="caution">
    <text evidence="5">The sequence shown here is derived from an EMBL/GenBank/DDBJ whole genome shotgun (WGS) entry which is preliminary data.</text>
</comment>
<evidence type="ECO:0000256" key="3">
    <source>
        <dbReference type="ARBA" id="ARBA00022795"/>
    </source>
</evidence>
<evidence type="ECO:0000313" key="6">
    <source>
        <dbReference type="Proteomes" id="UP001171111"/>
    </source>
</evidence>
<gene>
    <name evidence="5" type="primary">flgN</name>
    <name evidence="5" type="ORF">Q2362_01620</name>
</gene>
<evidence type="ECO:0000256" key="4">
    <source>
        <dbReference type="SAM" id="Coils"/>
    </source>
</evidence>
<dbReference type="InterPro" id="IPR036679">
    <property type="entry name" value="FlgN-like_sf"/>
</dbReference>
<dbReference type="Proteomes" id="UP001171111">
    <property type="component" value="Unassembled WGS sequence"/>
</dbReference>
<keyword evidence="6" id="KW-1185">Reference proteome</keyword>